<dbReference type="InterPro" id="IPR007379">
    <property type="entry name" value="Tim44-like_dom"/>
</dbReference>
<evidence type="ECO:0000256" key="17">
    <source>
        <dbReference type="SAM" id="Coils"/>
    </source>
</evidence>
<evidence type="ECO:0000256" key="9">
    <source>
        <dbReference type="ARBA" id="ARBA00022946"/>
    </source>
</evidence>
<dbReference type="GO" id="GO:0030150">
    <property type="term" value="P:protein import into mitochondrial matrix"/>
    <property type="evidence" value="ECO:0007669"/>
    <property type="project" value="InterPro"/>
</dbReference>
<dbReference type="Gene3D" id="3.10.450.240">
    <property type="match status" value="1"/>
</dbReference>
<evidence type="ECO:0000256" key="15">
    <source>
        <dbReference type="ARBA" id="ARBA00074309"/>
    </source>
</evidence>
<evidence type="ECO:0000256" key="11">
    <source>
        <dbReference type="ARBA" id="ARBA00023128"/>
    </source>
</evidence>
<dbReference type="InterPro" id="IPR039544">
    <property type="entry name" value="Tim44-like"/>
</dbReference>
<evidence type="ECO:0000259" key="18">
    <source>
        <dbReference type="SMART" id="SM00978"/>
    </source>
</evidence>
<dbReference type="SUPFAM" id="SSF54427">
    <property type="entry name" value="NTF2-like"/>
    <property type="match status" value="1"/>
</dbReference>
<keyword evidence="8 16" id="KW-0653">Protein transport</keyword>
<sequence>MATSVCRCYELVGRRALTFCSRPLVPLVCHKDVYRIHKSPVSSAQVRYSSGRKGFLGEFVDNLRQEFSKNQEMKDNIKKFREEAKRLEESDALQQARRKYKSIEAETVKTSEVFKKTLGSLSETVKEGLEEVTRTDLGKKIKEGVEGAARTAINSAESVSKGGEKLGKSGAFKAISQGVEAVKKEIDVGDAGPYRAPPQLRKRTEFSSKDADFESRVYEANEEAMGVVLHKDSKWYQQWKDFKDNNVVFNRFFEMKMKYDESDNVVIRASRAVTDRVTGFIGGLFSKTEMSEVLTEIVKADPSFDKDTFLKQCEKDIIPNILEAMIRGELDVLKDWCYEATYSQLAHPIQQARALGLLFQSKVLDIDNIDLAMGKMMDQGPVLIITFQAQVVMVIRSPKGDIVEGDPDKVMRMMYVWALCRDQEELNPSAAWRLLDISASSTEQIL</sequence>
<comment type="subcellular location">
    <subcellularLocation>
        <location evidence="1">Mitochondrion inner membrane</location>
        <topology evidence="1">Peripheral membrane protein</topology>
        <orientation evidence="1">Matrix side</orientation>
    </subcellularLocation>
</comment>
<organism evidence="19 20">
    <name type="scientific">Mugilogobius chulae</name>
    <name type="common">yellowstripe goby</name>
    <dbReference type="NCBI Taxonomy" id="88201"/>
    <lineage>
        <taxon>Eukaryota</taxon>
        <taxon>Metazoa</taxon>
        <taxon>Chordata</taxon>
        <taxon>Craniata</taxon>
        <taxon>Vertebrata</taxon>
        <taxon>Euteleostomi</taxon>
        <taxon>Actinopterygii</taxon>
        <taxon>Neopterygii</taxon>
        <taxon>Teleostei</taxon>
        <taxon>Neoteleostei</taxon>
        <taxon>Acanthomorphata</taxon>
        <taxon>Gobiaria</taxon>
        <taxon>Gobiiformes</taxon>
        <taxon>Gobioidei</taxon>
        <taxon>Gobiidae</taxon>
        <taxon>Gobionellinae</taxon>
        <taxon>Mugilogobius</taxon>
    </lineage>
</organism>
<dbReference type="PIRSF" id="PIRSF037871">
    <property type="entry name" value="TIM44"/>
    <property type="match status" value="1"/>
</dbReference>
<evidence type="ECO:0000256" key="4">
    <source>
        <dbReference type="ARBA" id="ARBA00022553"/>
    </source>
</evidence>
<evidence type="ECO:0000256" key="14">
    <source>
        <dbReference type="ARBA" id="ARBA00063163"/>
    </source>
</evidence>
<keyword evidence="3 16" id="KW-0813">Transport</keyword>
<evidence type="ECO:0000256" key="13">
    <source>
        <dbReference type="ARBA" id="ARBA00057148"/>
    </source>
</evidence>
<dbReference type="PANTHER" id="PTHR10721:SF1">
    <property type="entry name" value="MITOCHONDRIAL IMPORT INNER MEMBRANE TRANSLOCASE SUBUNIT TIM44"/>
    <property type="match status" value="1"/>
</dbReference>
<dbReference type="GO" id="GO:0051087">
    <property type="term" value="F:protein-folding chaperone binding"/>
    <property type="evidence" value="ECO:0007669"/>
    <property type="project" value="InterPro"/>
</dbReference>
<dbReference type="EMBL" id="JBBPFD010000001">
    <property type="protein sequence ID" value="KAK7945800.1"/>
    <property type="molecule type" value="Genomic_DNA"/>
</dbReference>
<dbReference type="FunFam" id="3.10.450.240:FF:000001">
    <property type="entry name" value="Mitochondrial import inner membrane translocase subunit TIM44"/>
    <property type="match status" value="1"/>
</dbReference>
<name>A0AAW0QCH2_9GOBI</name>
<dbReference type="GO" id="GO:0005524">
    <property type="term" value="F:ATP binding"/>
    <property type="evidence" value="ECO:0007669"/>
    <property type="project" value="UniProtKB-KW"/>
</dbReference>
<accession>A0AAW0QCH2</accession>
<evidence type="ECO:0000256" key="8">
    <source>
        <dbReference type="ARBA" id="ARBA00022927"/>
    </source>
</evidence>
<evidence type="ECO:0000256" key="7">
    <source>
        <dbReference type="ARBA" id="ARBA00022840"/>
    </source>
</evidence>
<comment type="similarity">
    <text evidence="2 16">Belongs to the Tim44 family.</text>
</comment>
<dbReference type="InterPro" id="IPR032710">
    <property type="entry name" value="NTF2-like_dom_sf"/>
</dbReference>
<keyword evidence="11 16" id="KW-0496">Mitochondrion</keyword>
<dbReference type="AlphaFoldDB" id="A0AAW0QCH2"/>
<keyword evidence="10 16" id="KW-0811">Translocation</keyword>
<dbReference type="SMART" id="SM00978">
    <property type="entry name" value="Tim44"/>
    <property type="match status" value="1"/>
</dbReference>
<keyword evidence="6 16" id="KW-0999">Mitochondrion inner membrane</keyword>
<keyword evidence="7" id="KW-0067">ATP-binding</keyword>
<comment type="function">
    <text evidence="13">Essential component of the PAM complex, a complex required for the translocation of transit peptide-containing proteins from the inner membrane into the mitochondrial matrix in an ATP-dependent manner. Recruits mitochondrial HSP70 to drive protein translocation into the matrix using ATP as an energy source.</text>
</comment>
<evidence type="ECO:0000256" key="16">
    <source>
        <dbReference type="PIRNR" id="PIRNR037871"/>
    </source>
</evidence>
<evidence type="ECO:0000256" key="12">
    <source>
        <dbReference type="ARBA" id="ARBA00023136"/>
    </source>
</evidence>
<dbReference type="Proteomes" id="UP001460270">
    <property type="component" value="Unassembled WGS sequence"/>
</dbReference>
<reference evidence="20" key="1">
    <citation type="submission" date="2024-04" db="EMBL/GenBank/DDBJ databases">
        <title>Salinicola lusitanus LLJ914,a marine bacterium isolated from the Okinawa Trough.</title>
        <authorList>
            <person name="Li J."/>
        </authorList>
    </citation>
    <scope>NUCLEOTIDE SEQUENCE [LARGE SCALE GENOMIC DNA]</scope>
</reference>
<gene>
    <name evidence="19" type="ORF">WMY93_001528</name>
</gene>
<keyword evidence="17" id="KW-0175">Coiled coil</keyword>
<evidence type="ECO:0000313" key="20">
    <source>
        <dbReference type="Proteomes" id="UP001460270"/>
    </source>
</evidence>
<dbReference type="PANTHER" id="PTHR10721">
    <property type="entry name" value="MITOCHONDRIAL IMPORT INNER MEMBRANE TRANSLOCASE SUBUNIT TIM44"/>
    <property type="match status" value="1"/>
</dbReference>
<keyword evidence="9" id="KW-0809">Transit peptide</keyword>
<evidence type="ECO:0000256" key="2">
    <source>
        <dbReference type="ARBA" id="ARBA00009597"/>
    </source>
</evidence>
<proteinExistence type="inferred from homology"/>
<feature type="domain" description="Tim44-like" evidence="18">
    <location>
        <begin position="290"/>
        <end position="439"/>
    </location>
</feature>
<evidence type="ECO:0000256" key="5">
    <source>
        <dbReference type="ARBA" id="ARBA00022741"/>
    </source>
</evidence>
<keyword evidence="20" id="KW-1185">Reference proteome</keyword>
<comment type="subunit">
    <text evidence="14">Probable component of the PAM complex at least composed of a mitochondrial HSP70 protein, GRPEL1 or GRPEL2, TIMM44, TIMM16/PAM16 and TIMM14/DNAJC19. The complex interacts with the TIMM23 component of the TIM23 complex. Interacts with SLC25A4/ANT1 and SLC25A5/ANT2; leading to inhibit the presequence translocase TIMM23, thereby promoting stabilization of PINK1.</text>
</comment>
<evidence type="ECO:0000256" key="3">
    <source>
        <dbReference type="ARBA" id="ARBA00022448"/>
    </source>
</evidence>
<protein>
    <recommendedName>
        <fullName evidence="15 16">Mitochondrial import inner membrane translocase subunit TIM44</fullName>
    </recommendedName>
</protein>
<evidence type="ECO:0000256" key="10">
    <source>
        <dbReference type="ARBA" id="ARBA00023010"/>
    </source>
</evidence>
<keyword evidence="4" id="KW-0597">Phosphoprotein</keyword>
<evidence type="ECO:0000313" key="19">
    <source>
        <dbReference type="EMBL" id="KAK7945800.1"/>
    </source>
</evidence>
<dbReference type="InterPro" id="IPR017303">
    <property type="entry name" value="Tim44"/>
</dbReference>
<evidence type="ECO:0000256" key="1">
    <source>
        <dbReference type="ARBA" id="ARBA00004443"/>
    </source>
</evidence>
<evidence type="ECO:0000256" key="6">
    <source>
        <dbReference type="ARBA" id="ARBA00022792"/>
    </source>
</evidence>
<dbReference type="Pfam" id="PF04280">
    <property type="entry name" value="Tim44"/>
    <property type="match status" value="1"/>
</dbReference>
<feature type="coiled-coil region" evidence="17">
    <location>
        <begin position="63"/>
        <end position="106"/>
    </location>
</feature>
<keyword evidence="12 16" id="KW-0472">Membrane</keyword>
<dbReference type="GO" id="GO:0005743">
    <property type="term" value="C:mitochondrial inner membrane"/>
    <property type="evidence" value="ECO:0007669"/>
    <property type="project" value="UniProtKB-SubCell"/>
</dbReference>
<comment type="caution">
    <text evidence="19">The sequence shown here is derived from an EMBL/GenBank/DDBJ whole genome shotgun (WGS) entry which is preliminary data.</text>
</comment>
<keyword evidence="5" id="KW-0547">Nucleotide-binding</keyword>